<proteinExistence type="predicted"/>
<dbReference type="Proteomes" id="UP001174205">
    <property type="component" value="Unassembled WGS sequence"/>
</dbReference>
<accession>A0ABT8JJN1</accession>
<evidence type="ECO:0000313" key="1">
    <source>
        <dbReference type="EMBL" id="MDN4605335.1"/>
    </source>
</evidence>
<dbReference type="RefSeq" id="WP_301249739.1">
    <property type="nucleotide sequence ID" value="NZ_JAROCD010000021.1"/>
</dbReference>
<evidence type="ECO:0000313" key="2">
    <source>
        <dbReference type="Proteomes" id="UP001174205"/>
    </source>
</evidence>
<organism evidence="1 2">
    <name type="scientific">Paenibacillus vandeheii</name>
    <dbReference type="NCBI Taxonomy" id="3035917"/>
    <lineage>
        <taxon>Bacteria</taxon>
        <taxon>Bacillati</taxon>
        <taxon>Bacillota</taxon>
        <taxon>Bacilli</taxon>
        <taxon>Bacillales</taxon>
        <taxon>Paenibacillaceae</taxon>
        <taxon>Paenibacillus</taxon>
    </lineage>
</organism>
<reference evidence="1" key="1">
    <citation type="submission" date="2023-03" db="EMBL/GenBank/DDBJ databases">
        <title>MT1 and MT2 Draft Genomes of Novel Species.</title>
        <authorList>
            <person name="Venkateswaran K."/>
        </authorList>
    </citation>
    <scope>NUCLEOTIDE SEQUENCE</scope>
    <source>
        <strain evidence="1">F6_3S_P_1C</strain>
    </source>
</reference>
<sequence length="75" mass="8756">MVIITILEVTIMKGTLLYTAAQLNDAILKQWHVEVYQHDELLDQGGVIEYQTKDIVKMKDGHYFIKSKCEFLVRE</sequence>
<name>A0ABT8JJN1_9BACL</name>
<dbReference type="EMBL" id="JAROCD010000021">
    <property type="protein sequence ID" value="MDN4605335.1"/>
    <property type="molecule type" value="Genomic_DNA"/>
</dbReference>
<comment type="caution">
    <text evidence="1">The sequence shown here is derived from an EMBL/GenBank/DDBJ whole genome shotgun (WGS) entry which is preliminary data.</text>
</comment>
<protein>
    <submittedName>
        <fullName evidence="1">Uncharacterized protein</fullName>
    </submittedName>
</protein>
<keyword evidence="2" id="KW-1185">Reference proteome</keyword>
<gene>
    <name evidence="1" type="ORF">P5G61_29190</name>
</gene>